<comment type="caution">
    <text evidence="2">The sequence shown here is derived from an EMBL/GenBank/DDBJ whole genome shotgun (WGS) entry which is preliminary data.</text>
</comment>
<dbReference type="PANTHER" id="PTHR15020">
    <property type="entry name" value="FLAVIN REDUCTASE-RELATED"/>
    <property type="match status" value="1"/>
</dbReference>
<evidence type="ECO:0000313" key="3">
    <source>
        <dbReference type="Proteomes" id="UP000592181"/>
    </source>
</evidence>
<sequence length="214" mass="22267">MARIAVFGGHGKVAMLAHPLLVGDGHQVSAIIRNPDHADEVLATGAEPVVADVEQLSTEELTELLTGYDAVVWSAGAGGGSPERTRAVDQDAAIRSMDAAKGAGADRYVMVSYLGAGPDHGVPEDNPFWHYAEAKAAADSHLKGSDLTWTILGPSSLTLEEPTGRISVTDQAGEVSRGNVAEVIRTVLAGDGVAAHRFVEFVDGDTPIAEVFTA</sequence>
<evidence type="ECO:0000259" key="1">
    <source>
        <dbReference type="Pfam" id="PF13460"/>
    </source>
</evidence>
<dbReference type="InterPro" id="IPR016040">
    <property type="entry name" value="NAD(P)-bd_dom"/>
</dbReference>
<proteinExistence type="predicted"/>
<feature type="domain" description="NAD(P)-binding" evidence="1">
    <location>
        <begin position="8"/>
        <end position="189"/>
    </location>
</feature>
<dbReference type="InterPro" id="IPR036291">
    <property type="entry name" value="NAD(P)-bd_dom_sf"/>
</dbReference>
<dbReference type="SUPFAM" id="SSF51735">
    <property type="entry name" value="NAD(P)-binding Rossmann-fold domains"/>
    <property type="match status" value="1"/>
</dbReference>
<protein>
    <submittedName>
        <fullName evidence="2">Uncharacterized protein YbjT (DUF2867 family)</fullName>
    </submittedName>
</protein>
<dbReference type="Proteomes" id="UP000592181">
    <property type="component" value="Unassembled WGS sequence"/>
</dbReference>
<organism evidence="2 3">
    <name type="scientific">Janibacter alkaliphilus</name>
    <dbReference type="NCBI Taxonomy" id="1069963"/>
    <lineage>
        <taxon>Bacteria</taxon>
        <taxon>Bacillati</taxon>
        <taxon>Actinomycetota</taxon>
        <taxon>Actinomycetes</taxon>
        <taxon>Micrococcales</taxon>
        <taxon>Intrasporangiaceae</taxon>
        <taxon>Janibacter</taxon>
    </lineage>
</organism>
<dbReference type="EMBL" id="JACBZX010000001">
    <property type="protein sequence ID" value="NYG36497.1"/>
    <property type="molecule type" value="Genomic_DNA"/>
</dbReference>
<keyword evidence="3" id="KW-1185">Reference proteome</keyword>
<dbReference type="RefSeq" id="WP_179461994.1">
    <property type="nucleotide sequence ID" value="NZ_JACBZX010000001.1"/>
</dbReference>
<dbReference type="PANTHER" id="PTHR15020:SF50">
    <property type="entry name" value="UPF0659 PROTEIN YMR090W"/>
    <property type="match status" value="1"/>
</dbReference>
<evidence type="ECO:0000313" key="2">
    <source>
        <dbReference type="EMBL" id="NYG36497.1"/>
    </source>
</evidence>
<name>A0A852X204_9MICO</name>
<reference evidence="2 3" key="1">
    <citation type="submission" date="2020-07" db="EMBL/GenBank/DDBJ databases">
        <title>Sequencing the genomes of 1000 actinobacteria strains.</title>
        <authorList>
            <person name="Klenk H.-P."/>
        </authorList>
    </citation>
    <scope>NUCLEOTIDE SEQUENCE [LARGE SCALE GENOMIC DNA]</scope>
    <source>
        <strain evidence="2 3">DSM 24723</strain>
    </source>
</reference>
<dbReference type="CDD" id="cd05243">
    <property type="entry name" value="SDR_a5"/>
    <property type="match status" value="1"/>
</dbReference>
<dbReference type="AlphaFoldDB" id="A0A852X204"/>
<dbReference type="Gene3D" id="3.40.50.720">
    <property type="entry name" value="NAD(P)-binding Rossmann-like Domain"/>
    <property type="match status" value="1"/>
</dbReference>
<gene>
    <name evidence="2" type="ORF">BJY28_000966</name>
</gene>
<dbReference type="Pfam" id="PF13460">
    <property type="entry name" value="NAD_binding_10"/>
    <property type="match status" value="1"/>
</dbReference>
<accession>A0A852X204</accession>